<dbReference type="RefSeq" id="WP_066844439.1">
    <property type="nucleotide sequence ID" value="NZ_CP019602.1"/>
</dbReference>
<keyword evidence="9" id="KW-0282">Flagellum</keyword>
<evidence type="ECO:0000256" key="1">
    <source>
        <dbReference type="ARBA" id="ARBA00009226"/>
    </source>
</evidence>
<dbReference type="InterPro" id="IPR001543">
    <property type="entry name" value="FliN-like_C"/>
</dbReference>
<keyword evidence="10" id="KW-1185">Reference proteome</keyword>
<dbReference type="InterPro" id="IPR051469">
    <property type="entry name" value="FliN/MopA/SpaO"/>
</dbReference>
<protein>
    <recommendedName>
        <fullName evidence="2 7">Flagellar motor switch protein FliN</fullName>
    </recommendedName>
</protein>
<dbReference type="GO" id="GO:0006935">
    <property type="term" value="P:chemotaxis"/>
    <property type="evidence" value="ECO:0007669"/>
    <property type="project" value="UniProtKB-KW"/>
</dbReference>
<dbReference type="GO" id="GO:0009425">
    <property type="term" value="C:bacterial-type flagellum basal body"/>
    <property type="evidence" value="ECO:0007669"/>
    <property type="project" value="UniProtKB-SubCell"/>
</dbReference>
<dbReference type="InterPro" id="IPR036429">
    <property type="entry name" value="SpoA-like_sf"/>
</dbReference>
<dbReference type="InterPro" id="IPR012826">
    <property type="entry name" value="FliN"/>
</dbReference>
<dbReference type="NCBIfam" id="TIGR02480">
    <property type="entry name" value="fliN"/>
    <property type="match status" value="1"/>
</dbReference>
<dbReference type="SUPFAM" id="SSF101801">
    <property type="entry name" value="Surface presentation of antigens (SPOA)"/>
    <property type="match status" value="1"/>
</dbReference>
<comment type="function">
    <text evidence="7">FliN is one of three proteins (FliG, FliN, FliM) that form the rotor-mounted switch complex (C ring), located at the base of the basal body. This complex interacts with the CheY and CheZ chemotaxis proteins, in addition to contacting components of the motor that determine the direction of flagellar rotation.</text>
</comment>
<comment type="similarity">
    <text evidence="1 7">Belongs to the FliN/MopA/SpaO family.</text>
</comment>
<dbReference type="OrthoDB" id="9790303at2"/>
<keyword evidence="9" id="KW-0966">Cell projection</keyword>
<sequence length="92" mass="10031">MHSDPLNFLKDVDVRLSVELGGALMPLRDVMALREDSVVPLDRLTDELVDIAVNGRRIARGEVVVQGNRFALRIVEMEGHEPAASAAEPAKA</sequence>
<evidence type="ECO:0000256" key="6">
    <source>
        <dbReference type="ARBA" id="ARBA00023136"/>
    </source>
</evidence>
<comment type="subcellular location">
    <subcellularLocation>
        <location evidence="7">Cell membrane</location>
        <topology evidence="7">Peripheral membrane protein</topology>
        <orientation evidence="7">Cytoplasmic side</orientation>
    </subcellularLocation>
    <subcellularLocation>
        <location evidence="7">Bacterial flagellum basal body</location>
    </subcellularLocation>
</comment>
<dbReference type="Gene3D" id="2.30.330.10">
    <property type="entry name" value="SpoA-like"/>
    <property type="match status" value="1"/>
</dbReference>
<accession>A0A1Z1FB29</accession>
<organism evidence="9 10">
    <name type="scientific">Croceicoccus marinus</name>
    <dbReference type="NCBI Taxonomy" id="450378"/>
    <lineage>
        <taxon>Bacteria</taxon>
        <taxon>Pseudomonadati</taxon>
        <taxon>Pseudomonadota</taxon>
        <taxon>Alphaproteobacteria</taxon>
        <taxon>Sphingomonadales</taxon>
        <taxon>Erythrobacteraceae</taxon>
        <taxon>Croceicoccus</taxon>
    </lineage>
</organism>
<keyword evidence="6 7" id="KW-0472">Membrane</keyword>
<reference evidence="9 10" key="1">
    <citation type="submission" date="2017-01" db="EMBL/GenBank/DDBJ databases">
        <title>Complete genome sequence of esterase-producing bacterium Croceicoccus marinus E4A9.</title>
        <authorList>
            <person name="Wu Y.-H."/>
            <person name="Cheng H."/>
            <person name="Xu L."/>
            <person name="Huo Y.-Y."/>
            <person name="Wang C.-S."/>
            <person name="Xu X.-W."/>
        </authorList>
    </citation>
    <scope>NUCLEOTIDE SEQUENCE [LARGE SCALE GENOMIC DNA]</scope>
    <source>
        <strain evidence="9 10">E4A9</strain>
    </source>
</reference>
<dbReference type="STRING" id="450378.GCA_001661675_01385"/>
<evidence type="ECO:0000256" key="5">
    <source>
        <dbReference type="ARBA" id="ARBA00022779"/>
    </source>
</evidence>
<dbReference type="EMBL" id="CP019602">
    <property type="protein sequence ID" value="ARU15970.1"/>
    <property type="molecule type" value="Genomic_DNA"/>
</dbReference>
<dbReference type="PRINTS" id="PR00956">
    <property type="entry name" value="FLGMOTORFLIN"/>
</dbReference>
<dbReference type="GO" id="GO:0071973">
    <property type="term" value="P:bacterial-type flagellum-dependent cell motility"/>
    <property type="evidence" value="ECO:0007669"/>
    <property type="project" value="UniProtKB-UniRule"/>
</dbReference>
<evidence type="ECO:0000256" key="4">
    <source>
        <dbReference type="ARBA" id="ARBA00022500"/>
    </source>
</evidence>
<evidence type="ECO:0000313" key="9">
    <source>
        <dbReference type="EMBL" id="ARU15970.1"/>
    </source>
</evidence>
<evidence type="ECO:0000256" key="7">
    <source>
        <dbReference type="RuleBase" id="RU362074"/>
    </source>
</evidence>
<keyword evidence="9" id="KW-0969">Cilium</keyword>
<gene>
    <name evidence="9" type="ORF">A9D14_06925</name>
</gene>
<evidence type="ECO:0000313" key="10">
    <source>
        <dbReference type="Proteomes" id="UP000195807"/>
    </source>
</evidence>
<keyword evidence="3 7" id="KW-1003">Cell membrane</keyword>
<name>A0A1Z1FB29_9SPHN</name>
<evidence type="ECO:0000256" key="3">
    <source>
        <dbReference type="ARBA" id="ARBA00022475"/>
    </source>
</evidence>
<keyword evidence="4 7" id="KW-0145">Chemotaxis</keyword>
<dbReference type="PANTHER" id="PTHR43484">
    <property type="match status" value="1"/>
</dbReference>
<feature type="domain" description="Flagellar motor switch protein FliN-like C-terminal" evidence="8">
    <location>
        <begin position="9"/>
        <end position="77"/>
    </location>
</feature>
<evidence type="ECO:0000259" key="8">
    <source>
        <dbReference type="Pfam" id="PF01052"/>
    </source>
</evidence>
<dbReference type="KEGG" id="cman:A9D14_06925"/>
<keyword evidence="7" id="KW-0975">Bacterial flagellum</keyword>
<dbReference type="Pfam" id="PF01052">
    <property type="entry name" value="FliMN_C"/>
    <property type="match status" value="1"/>
</dbReference>
<dbReference type="PANTHER" id="PTHR43484:SF1">
    <property type="entry name" value="FLAGELLAR MOTOR SWITCH PROTEIN FLIN"/>
    <property type="match status" value="1"/>
</dbReference>
<dbReference type="Proteomes" id="UP000195807">
    <property type="component" value="Chromosome"/>
</dbReference>
<dbReference type="GO" id="GO:0005886">
    <property type="term" value="C:plasma membrane"/>
    <property type="evidence" value="ECO:0007669"/>
    <property type="project" value="UniProtKB-SubCell"/>
</dbReference>
<dbReference type="InterPro" id="IPR001172">
    <property type="entry name" value="FliN_T3SS_HrcQb"/>
</dbReference>
<dbReference type="AlphaFoldDB" id="A0A1Z1FB29"/>
<proteinExistence type="inferred from homology"/>
<keyword evidence="5 7" id="KW-0283">Flagellar rotation</keyword>
<evidence type="ECO:0000256" key="2">
    <source>
        <dbReference type="ARBA" id="ARBA00021897"/>
    </source>
</evidence>
<dbReference type="GO" id="GO:0003774">
    <property type="term" value="F:cytoskeletal motor activity"/>
    <property type="evidence" value="ECO:0007669"/>
    <property type="project" value="UniProtKB-UniRule"/>
</dbReference>